<feature type="transmembrane region" description="Helical" evidence="1">
    <location>
        <begin position="44"/>
        <end position="64"/>
    </location>
</feature>
<keyword evidence="1" id="KW-0472">Membrane</keyword>
<accession>A0A2R7YRQ8</accession>
<evidence type="ECO:0000256" key="1">
    <source>
        <dbReference type="SAM" id="Phobius"/>
    </source>
</evidence>
<feature type="transmembrane region" description="Helical" evidence="1">
    <location>
        <begin position="162"/>
        <end position="186"/>
    </location>
</feature>
<dbReference type="AlphaFoldDB" id="A0A2R7YRQ8"/>
<feature type="transmembrane region" description="Helical" evidence="1">
    <location>
        <begin position="12"/>
        <end position="32"/>
    </location>
</feature>
<evidence type="ECO:0000313" key="3">
    <source>
        <dbReference type="Proteomes" id="UP000244867"/>
    </source>
</evidence>
<feature type="transmembrane region" description="Helical" evidence="1">
    <location>
        <begin position="135"/>
        <end position="156"/>
    </location>
</feature>
<keyword evidence="3" id="KW-1185">Reference proteome</keyword>
<feature type="transmembrane region" description="Helical" evidence="1">
    <location>
        <begin position="104"/>
        <end position="123"/>
    </location>
</feature>
<sequence>MIVSSATPPVARTANVLAKGALVLLLVFALLYPDQGNMRDKAAGMRAVGYPLASFTVPFLWWTLWKDKMAFPWVPDLLITVTCFTDILGNRMDLYDTVVWFDDWMHFMNTGLLAAAVILLTLPRSSGLARCVERGLAIGATGAIAWELAEYFAFLSRATDRAFVYADTLGDLALGTTGAVVGAMVVHRLWRRGLLLEPVPLPARAAAHTG</sequence>
<dbReference type="Pfam" id="PF09997">
    <property type="entry name" value="DUF2238"/>
    <property type="match status" value="1"/>
</dbReference>
<dbReference type="Proteomes" id="UP000244867">
    <property type="component" value="Unassembled WGS sequence"/>
</dbReference>
<name>A0A2R7YRQ8_9ACTN</name>
<reference evidence="2 3" key="1">
    <citation type="submission" date="2018-03" db="EMBL/GenBank/DDBJ databases">
        <authorList>
            <person name="Keele B.F."/>
        </authorList>
    </citation>
    <scope>NUCLEOTIDE SEQUENCE [LARGE SCALE GENOMIC DNA]</scope>
    <source>
        <strain evidence="2 3">IB-3</strain>
    </source>
</reference>
<dbReference type="InterPro" id="IPR014509">
    <property type="entry name" value="YjdF-like"/>
</dbReference>
<organism evidence="2 3">
    <name type="scientific">Nocardioides currus</name>
    <dbReference type="NCBI Taxonomy" id="2133958"/>
    <lineage>
        <taxon>Bacteria</taxon>
        <taxon>Bacillati</taxon>
        <taxon>Actinomycetota</taxon>
        <taxon>Actinomycetes</taxon>
        <taxon>Propionibacteriales</taxon>
        <taxon>Nocardioidaceae</taxon>
        <taxon>Nocardioides</taxon>
    </lineage>
</organism>
<gene>
    <name evidence="2" type="ORF">C7S10_21120</name>
</gene>
<protein>
    <submittedName>
        <fullName evidence="2">Uncharacterized protein</fullName>
    </submittedName>
</protein>
<keyword evidence="1" id="KW-0812">Transmembrane</keyword>
<evidence type="ECO:0000313" key="2">
    <source>
        <dbReference type="EMBL" id="PUA78983.1"/>
    </source>
</evidence>
<dbReference type="EMBL" id="PYXZ01000013">
    <property type="protein sequence ID" value="PUA78983.1"/>
    <property type="molecule type" value="Genomic_DNA"/>
</dbReference>
<comment type="caution">
    <text evidence="2">The sequence shown here is derived from an EMBL/GenBank/DDBJ whole genome shotgun (WGS) entry which is preliminary data.</text>
</comment>
<keyword evidence="1" id="KW-1133">Transmembrane helix</keyword>
<proteinExistence type="predicted"/>